<dbReference type="EMBL" id="CP033459">
    <property type="protein sequence ID" value="QFQ13172.1"/>
    <property type="molecule type" value="Genomic_DNA"/>
</dbReference>
<feature type="transmembrane region" description="Helical" evidence="1">
    <location>
        <begin position="219"/>
        <end position="235"/>
    </location>
</feature>
<reference evidence="3 4" key="1">
    <citation type="submission" date="2018-11" db="EMBL/GenBank/DDBJ databases">
        <authorList>
            <person name="Na S.W."/>
            <person name="Baik M."/>
        </authorList>
    </citation>
    <scope>NUCLEOTIDE SEQUENCE [LARGE SCALE GENOMIC DNA]</scope>
    <source>
        <strain evidence="3 4">E39</strain>
    </source>
</reference>
<name>A0A5P8E8A1_9BACT</name>
<feature type="domain" description="Acyltransferase 3" evidence="2">
    <location>
        <begin position="6"/>
        <end position="303"/>
    </location>
</feature>
<evidence type="ECO:0000313" key="3">
    <source>
        <dbReference type="EMBL" id="QFQ13172.1"/>
    </source>
</evidence>
<feature type="transmembrane region" description="Helical" evidence="1">
    <location>
        <begin position="7"/>
        <end position="26"/>
    </location>
</feature>
<keyword evidence="1" id="KW-0472">Membrane</keyword>
<keyword evidence="1" id="KW-1133">Transmembrane helix</keyword>
<dbReference type="AlphaFoldDB" id="A0A5P8E8A1"/>
<evidence type="ECO:0000259" key="2">
    <source>
        <dbReference type="Pfam" id="PF01757"/>
    </source>
</evidence>
<dbReference type="GO" id="GO:0016747">
    <property type="term" value="F:acyltransferase activity, transferring groups other than amino-acyl groups"/>
    <property type="evidence" value="ECO:0007669"/>
    <property type="project" value="InterPro"/>
</dbReference>
<dbReference type="Proteomes" id="UP000249375">
    <property type="component" value="Chromosome"/>
</dbReference>
<accession>A0A5P8E8A1</accession>
<protein>
    <submittedName>
        <fullName evidence="3">Acyltransferase</fullName>
    </submittedName>
</protein>
<feature type="transmembrane region" description="Helical" evidence="1">
    <location>
        <begin position="130"/>
        <end position="149"/>
    </location>
</feature>
<dbReference type="RefSeq" id="WP_111898152.1">
    <property type="nucleotide sequence ID" value="NZ_CP033459.1"/>
</dbReference>
<feature type="transmembrane region" description="Helical" evidence="1">
    <location>
        <begin position="190"/>
        <end position="207"/>
    </location>
</feature>
<gene>
    <name evidence="3" type="ORF">C7Y71_009205</name>
</gene>
<keyword evidence="4" id="KW-1185">Reference proteome</keyword>
<proteinExistence type="predicted"/>
<sequence>MRDSSFSIVKAFGIMLVVFFHCNVLPVVGSLAGSICVSVFFICSGYFFSGKNVQPGGPERFIARRFRSLYVPFLKWAVIFLVLHNLLVHIGVESGSGLGKLYDWQAFSQRLWSVTFNMSGFDEQLSGTFWFFRCLLICSLVMLAILWTIRHWFGEKSLHRAAWVVLLLLVLLVVWKNMLGLKITGVAQGGSRELAGLFMMFSGFLYRKYEAKVPVGWKWWPLCFAILLSVAFFYPSLMSYNQDTPHFFAWTAASYAGFLLLRGIAKAISTHLPKATDFLAYIGDRTLCIFAFHFSAFKVVSLLKVWLLGLPSGLLANHPVTNAGNAWDVPFMALYFIMGVVLPLASKHLYDTYWKNRRRRVVHGLLSHFHKKC</sequence>
<keyword evidence="3" id="KW-0012">Acyltransferase</keyword>
<feature type="transmembrane region" description="Helical" evidence="1">
    <location>
        <begin position="161"/>
        <end position="178"/>
    </location>
</feature>
<organism evidence="3 4">
    <name type="scientific">Pseudoprevotella muciniphila</name>
    <dbReference type="NCBI Taxonomy" id="2133944"/>
    <lineage>
        <taxon>Bacteria</taxon>
        <taxon>Pseudomonadati</taxon>
        <taxon>Bacteroidota</taxon>
        <taxon>Bacteroidia</taxon>
        <taxon>Bacteroidales</taxon>
        <taxon>Prevotellaceae</taxon>
        <taxon>Pseudoprevotella</taxon>
    </lineage>
</organism>
<feature type="transmembrane region" description="Helical" evidence="1">
    <location>
        <begin position="286"/>
        <end position="309"/>
    </location>
</feature>
<feature type="transmembrane region" description="Helical" evidence="1">
    <location>
        <begin position="69"/>
        <end position="92"/>
    </location>
</feature>
<dbReference type="InterPro" id="IPR002656">
    <property type="entry name" value="Acyl_transf_3_dom"/>
</dbReference>
<evidence type="ECO:0000256" key="1">
    <source>
        <dbReference type="SAM" id="Phobius"/>
    </source>
</evidence>
<dbReference type="Pfam" id="PF01757">
    <property type="entry name" value="Acyl_transf_3"/>
    <property type="match status" value="1"/>
</dbReference>
<evidence type="ECO:0000313" key="4">
    <source>
        <dbReference type="Proteomes" id="UP000249375"/>
    </source>
</evidence>
<feature type="transmembrane region" description="Helical" evidence="1">
    <location>
        <begin position="329"/>
        <end position="350"/>
    </location>
</feature>
<feature type="transmembrane region" description="Helical" evidence="1">
    <location>
        <begin position="32"/>
        <end position="48"/>
    </location>
</feature>
<keyword evidence="1" id="KW-0812">Transmembrane</keyword>
<keyword evidence="3" id="KW-0808">Transferase</keyword>
<dbReference type="OrthoDB" id="9816048at2"/>
<feature type="transmembrane region" description="Helical" evidence="1">
    <location>
        <begin position="247"/>
        <end position="265"/>
    </location>
</feature>
<dbReference type="KEGG" id="alq:C7Y71_009205"/>